<accession>A0A516RAK8</accession>
<feature type="compositionally biased region" description="Pro residues" evidence="1">
    <location>
        <begin position="169"/>
        <end position="183"/>
    </location>
</feature>
<reference evidence="3 4" key="1">
    <citation type="journal article" date="2019" name="J. Ind. Microbiol. Biotechnol.">
        <title>The complete genomic sequence of Streptomyces spectabilis NRRL-2792 and identification of secondary metabolite biosynthetic gene clusters.</title>
        <authorList>
            <person name="Sinha A."/>
            <person name="Phillips-Salemka S."/>
            <person name="Niraula T.A."/>
            <person name="Short K.A."/>
            <person name="Niraula N.P."/>
        </authorList>
    </citation>
    <scope>NUCLEOTIDE SEQUENCE [LARGE SCALE GENOMIC DNA]</scope>
    <source>
        <strain evidence="3 4">NRRL 2792</strain>
    </source>
</reference>
<keyword evidence="2" id="KW-1133">Transmembrane helix</keyword>
<sequence>MTDELDLLRAADPVSATAGPWRDRPLDARAERGLNQLLYTSRRRARRRVVLWAEAAVVALAAALVLTLPDLAATSATAAPSALRPRAGSAAVPLADVAERAEAAARDGGPGLRRGSHIQTWSLAMDSGPHAERPVTLPEEREVRWRGDGSRTERVETGGDLVSERVYPPTWPDAPPRARPPHTPGKLRAYLTDTYEGGVARSSGPLTADHLLDALPRLLDSWTLGARERAALVRVLADTRGLRPAGAITDRLGRSGQAYVYEPADPADEALRRMLILDPGTGDVLGLEVMFTEARPQFAVRAGDVMSYSAWRRD</sequence>
<evidence type="ECO:0000256" key="2">
    <source>
        <dbReference type="SAM" id="Phobius"/>
    </source>
</evidence>
<evidence type="ECO:0000313" key="3">
    <source>
        <dbReference type="EMBL" id="QDQ12695.1"/>
    </source>
</evidence>
<dbReference type="RefSeq" id="WP_144320028.1">
    <property type="nucleotide sequence ID" value="NZ_CP040916.1"/>
</dbReference>
<keyword evidence="2" id="KW-0472">Membrane</keyword>
<organism evidence="3 4">
    <name type="scientific">Streptomyces spectabilis</name>
    <dbReference type="NCBI Taxonomy" id="68270"/>
    <lineage>
        <taxon>Bacteria</taxon>
        <taxon>Bacillati</taxon>
        <taxon>Actinomycetota</taxon>
        <taxon>Actinomycetes</taxon>
        <taxon>Kitasatosporales</taxon>
        <taxon>Streptomycetaceae</taxon>
        <taxon>Streptomyces</taxon>
    </lineage>
</organism>
<dbReference type="InterPro" id="IPR047789">
    <property type="entry name" value="CU044_5270-like"/>
</dbReference>
<evidence type="ECO:0008006" key="5">
    <source>
        <dbReference type="Google" id="ProtNLM"/>
    </source>
</evidence>
<dbReference type="AlphaFoldDB" id="A0A516RAK8"/>
<keyword evidence="2" id="KW-0812">Transmembrane</keyword>
<proteinExistence type="predicted"/>
<protein>
    <recommendedName>
        <fullName evidence="5">2-oxoglutarate dehydrogenase</fullName>
    </recommendedName>
</protein>
<evidence type="ECO:0000256" key="1">
    <source>
        <dbReference type="SAM" id="MobiDB-lite"/>
    </source>
</evidence>
<feature type="region of interest" description="Disordered" evidence="1">
    <location>
        <begin position="163"/>
        <end position="184"/>
    </location>
</feature>
<feature type="transmembrane region" description="Helical" evidence="2">
    <location>
        <begin position="49"/>
        <end position="68"/>
    </location>
</feature>
<dbReference type="NCBIfam" id="NF038083">
    <property type="entry name" value="CU044_5270_fam"/>
    <property type="match status" value="1"/>
</dbReference>
<evidence type="ECO:0000313" key="4">
    <source>
        <dbReference type="Proteomes" id="UP000316806"/>
    </source>
</evidence>
<dbReference type="EMBL" id="CP040916">
    <property type="protein sequence ID" value="QDQ12695.1"/>
    <property type="molecule type" value="Genomic_DNA"/>
</dbReference>
<gene>
    <name evidence="3" type="ORF">FH965_20770</name>
</gene>
<dbReference type="Proteomes" id="UP000316806">
    <property type="component" value="Chromosome"/>
</dbReference>
<name>A0A516RAK8_STRST</name>